<evidence type="ECO:0000313" key="4">
    <source>
        <dbReference type="Proteomes" id="UP000694556"/>
    </source>
</evidence>
<feature type="domain" description="C-type lectin" evidence="2">
    <location>
        <begin position="16"/>
        <end position="124"/>
    </location>
</feature>
<dbReference type="Gene3D" id="3.10.100.10">
    <property type="entry name" value="Mannose-Binding Protein A, subunit A"/>
    <property type="match status" value="1"/>
</dbReference>
<dbReference type="Proteomes" id="UP000694556">
    <property type="component" value="Unassembled WGS sequence"/>
</dbReference>
<dbReference type="PROSITE" id="PS50041">
    <property type="entry name" value="C_TYPE_LECTIN_2"/>
    <property type="match status" value="1"/>
</dbReference>
<dbReference type="InterPro" id="IPR001304">
    <property type="entry name" value="C-type_lectin-like"/>
</dbReference>
<dbReference type="InterPro" id="IPR016187">
    <property type="entry name" value="CTDL_fold"/>
</dbReference>
<dbReference type="InterPro" id="IPR050111">
    <property type="entry name" value="C-type_lectin/snaclec_domain"/>
</dbReference>
<sequence length="127" mass="14232">QGQRPCPTLNGGWTYFEGSCYFRSATPSTWETARGFCSALGTRLLEVDSPEERTFLRASSWLGITDKEVEGTWKRADGTILPKGHSSWHRDEPNGGQQENCAVVRVDGTWFDYPCTSQLPWVCKGQP</sequence>
<reference evidence="3" key="2">
    <citation type="submission" date="2025-09" db="UniProtKB">
        <authorList>
            <consortium name="Ensembl"/>
        </authorList>
    </citation>
    <scope>IDENTIFICATION</scope>
</reference>
<dbReference type="AlphaFoldDB" id="A0A8C3BIJ8"/>
<dbReference type="PROSITE" id="PS00615">
    <property type="entry name" value="C_TYPE_LECTIN_1"/>
    <property type="match status" value="1"/>
</dbReference>
<evidence type="ECO:0000313" key="3">
    <source>
        <dbReference type="Ensembl" id="ENSCMMP00000005659.1"/>
    </source>
</evidence>
<accession>A0A8C3BIJ8</accession>
<keyword evidence="4" id="KW-1185">Reference proteome</keyword>
<dbReference type="SMART" id="SM00034">
    <property type="entry name" value="CLECT"/>
    <property type="match status" value="1"/>
</dbReference>
<keyword evidence="1" id="KW-1015">Disulfide bond</keyword>
<dbReference type="InterPro" id="IPR018378">
    <property type="entry name" value="C-type_lectin_CS"/>
</dbReference>
<evidence type="ECO:0000256" key="1">
    <source>
        <dbReference type="ARBA" id="ARBA00023157"/>
    </source>
</evidence>
<evidence type="ECO:0000259" key="2">
    <source>
        <dbReference type="PROSITE" id="PS50041"/>
    </source>
</evidence>
<name>A0A8C3BIJ8_CAIMO</name>
<organism evidence="3 4">
    <name type="scientific">Cairina moschata</name>
    <name type="common">Muscovy duck</name>
    <dbReference type="NCBI Taxonomy" id="8855"/>
    <lineage>
        <taxon>Eukaryota</taxon>
        <taxon>Metazoa</taxon>
        <taxon>Chordata</taxon>
        <taxon>Craniata</taxon>
        <taxon>Vertebrata</taxon>
        <taxon>Euteleostomi</taxon>
        <taxon>Archelosauria</taxon>
        <taxon>Archosauria</taxon>
        <taxon>Dinosauria</taxon>
        <taxon>Saurischia</taxon>
        <taxon>Theropoda</taxon>
        <taxon>Coelurosauria</taxon>
        <taxon>Aves</taxon>
        <taxon>Neognathae</taxon>
        <taxon>Galloanserae</taxon>
        <taxon>Anseriformes</taxon>
        <taxon>Anatidae</taxon>
        <taxon>Anatinae</taxon>
        <taxon>Cairina</taxon>
    </lineage>
</organism>
<dbReference type="Pfam" id="PF00059">
    <property type="entry name" value="Lectin_C"/>
    <property type="match status" value="1"/>
</dbReference>
<proteinExistence type="predicted"/>
<dbReference type="SUPFAM" id="SSF56436">
    <property type="entry name" value="C-type lectin-like"/>
    <property type="match status" value="1"/>
</dbReference>
<dbReference type="InterPro" id="IPR016186">
    <property type="entry name" value="C-type_lectin-like/link_sf"/>
</dbReference>
<protein>
    <recommendedName>
        <fullName evidence="2">C-type lectin domain-containing protein</fullName>
    </recommendedName>
</protein>
<dbReference type="Ensembl" id="ENSCMMT00000006284.1">
    <property type="protein sequence ID" value="ENSCMMP00000005659.1"/>
    <property type="gene ID" value="ENSCMMG00000003592.1"/>
</dbReference>
<dbReference type="PANTHER" id="PTHR22803">
    <property type="entry name" value="MANNOSE, PHOSPHOLIPASE, LECTIN RECEPTOR RELATED"/>
    <property type="match status" value="1"/>
</dbReference>
<reference evidence="3" key="1">
    <citation type="submission" date="2025-08" db="UniProtKB">
        <authorList>
            <consortium name="Ensembl"/>
        </authorList>
    </citation>
    <scope>IDENTIFICATION</scope>
</reference>